<evidence type="ECO:0000313" key="2">
    <source>
        <dbReference type="Proteomes" id="UP000318307"/>
    </source>
</evidence>
<dbReference type="PANTHER" id="PTHR35586">
    <property type="entry name" value="SLL1691 PROTEIN"/>
    <property type="match status" value="1"/>
</dbReference>
<dbReference type="RefSeq" id="WP_144686531.1">
    <property type="nucleotide sequence ID" value="NZ_VLLC01000036.1"/>
</dbReference>
<dbReference type="PANTHER" id="PTHR35586:SF1">
    <property type="entry name" value="SLL1691 PROTEIN"/>
    <property type="match status" value="1"/>
</dbReference>
<evidence type="ECO:0008006" key="3">
    <source>
        <dbReference type="Google" id="ProtNLM"/>
    </source>
</evidence>
<gene>
    <name evidence="1" type="ORF">LZ24_03037</name>
</gene>
<comment type="caution">
    <text evidence="1">The sequence shown here is derived from an EMBL/GenBank/DDBJ whole genome shotgun (WGS) entry which is preliminary data.</text>
</comment>
<dbReference type="AlphaFoldDB" id="A0A562R928"/>
<reference evidence="1 2" key="1">
    <citation type="submission" date="2019-07" db="EMBL/GenBank/DDBJ databases">
        <title>Genome sequencing of 100 strains of the haloalkaliphilic chemolithoautotrophic sulfur-oxidizing bacterium Thioalkalivibrio.</title>
        <authorList>
            <person name="Muyzer G."/>
        </authorList>
    </citation>
    <scope>NUCLEOTIDE SEQUENCE [LARGE SCALE GENOMIC DNA]</scope>
    <source>
        <strain evidence="1 2">ASO4-4</strain>
    </source>
</reference>
<dbReference type="OrthoDB" id="5419589at2"/>
<proteinExistence type="predicted"/>
<dbReference type="Proteomes" id="UP000318307">
    <property type="component" value="Unassembled WGS sequence"/>
</dbReference>
<keyword evidence="2" id="KW-1185">Reference proteome</keyword>
<protein>
    <recommendedName>
        <fullName evidence="3">Transposase/invertase (TIGR01784 family)</fullName>
    </recommendedName>
</protein>
<organism evidence="1 2">
    <name type="scientific">Desulfobotulus alkaliphilus</name>
    <dbReference type="NCBI Taxonomy" id="622671"/>
    <lineage>
        <taxon>Bacteria</taxon>
        <taxon>Pseudomonadati</taxon>
        <taxon>Thermodesulfobacteriota</taxon>
        <taxon>Desulfobacteria</taxon>
        <taxon>Desulfobacterales</taxon>
        <taxon>Desulfobacteraceae</taxon>
        <taxon>Desulfobotulus</taxon>
    </lineage>
</organism>
<accession>A0A562R928</accession>
<evidence type="ECO:0000313" key="1">
    <source>
        <dbReference type="EMBL" id="TWI65537.1"/>
    </source>
</evidence>
<sequence length="329" mass="38841">MAKTKKESKISSDYDSPWKEAVGRYFKEFLALLFPQIHDEIDWDKGLVFLDKELQKIVRDGTTGRRYVDKLAKVWTKKNREIWVLIHVEIQGEAEDLFPKRMYVYNFRIFDSYDRDVVSLGVLTDSQKSFRPDSYSKELWGCSLDFRFPIVKLMDWEDRWDELETNDNVFSLVVMAQIKAKSSKSKDELKAWKYHLVKLMYQRNYSKEDILQLYRYIDWMISLPKELEAQFLKEVYLLEEEKKMPYITSAERFGLEKGVVMGRSEGRIEGEEIGVFKEKHQTIMSLHEFNMKPEDIAKATRLTPEKVREVLAAGDKGLDLLIGEDATKH</sequence>
<name>A0A562R928_9BACT</name>
<dbReference type="EMBL" id="VLLC01000036">
    <property type="protein sequence ID" value="TWI65537.1"/>
    <property type="molecule type" value="Genomic_DNA"/>
</dbReference>